<sequence length="390" mass="45663">MILVDVPYVSPILAQTLTKTNTPVHKSNGVFIPFENGLNMMPDDRFSKIKLMKEQLLLTNSESVLTVLEEKQPHIDALKYAKLFKNKAAFRRLVQDFFPNLFFKEVKLNEIEQFDPTVIQYPVIIKPSAGYSSFGVHRLNSVEDWYKTVPVLKKDIEKASSYYTSTVVDNQTLIIEKWLQGDEYAIDAYYNANGEPVILNMFKRMFANENDVSDRIYYTSRQVILEVKDAIESFLHRLGEKLPLKNFPLHIEVRLDDECNLAPIEVNPLRFAGIGTTDLGFYAYGENMYEHLLNQTKPDWDKVVDRQDNRIYSFFCAELPQHLDYHAIDFIDERQFRSQFTELLDYRSIFSQHDKTFAVVFYQSENMDENERLLHLDLNQFVIEKRAMLV</sequence>
<evidence type="ECO:0000256" key="1">
    <source>
        <dbReference type="ARBA" id="ARBA00022598"/>
    </source>
</evidence>
<evidence type="ECO:0000259" key="5">
    <source>
        <dbReference type="PROSITE" id="PS50975"/>
    </source>
</evidence>
<protein>
    <recommendedName>
        <fullName evidence="5">ATP-grasp domain-containing protein</fullName>
    </recommendedName>
</protein>
<evidence type="ECO:0000256" key="4">
    <source>
        <dbReference type="PROSITE-ProRule" id="PRU00409"/>
    </source>
</evidence>
<keyword evidence="3 4" id="KW-0067">ATP-binding</keyword>
<evidence type="ECO:0000313" key="7">
    <source>
        <dbReference type="Proteomes" id="UP000095209"/>
    </source>
</evidence>
<dbReference type="EMBL" id="MJEH01000055">
    <property type="protein sequence ID" value="OEH91574.1"/>
    <property type="molecule type" value="Genomic_DNA"/>
</dbReference>
<dbReference type="InterPro" id="IPR052032">
    <property type="entry name" value="ATP-dep_AA_Ligase"/>
</dbReference>
<dbReference type="GO" id="GO:0005524">
    <property type="term" value="F:ATP binding"/>
    <property type="evidence" value="ECO:0007669"/>
    <property type="project" value="UniProtKB-UniRule"/>
</dbReference>
<evidence type="ECO:0000256" key="3">
    <source>
        <dbReference type="ARBA" id="ARBA00022840"/>
    </source>
</evidence>
<dbReference type="PANTHER" id="PTHR43585">
    <property type="entry name" value="FUMIPYRROLE BIOSYNTHESIS PROTEIN C"/>
    <property type="match status" value="1"/>
</dbReference>
<dbReference type="RefSeq" id="WP_069718415.1">
    <property type="nucleotide sequence ID" value="NZ_MJEH01000055.1"/>
</dbReference>
<dbReference type="Pfam" id="PF13535">
    <property type="entry name" value="ATP-grasp_4"/>
    <property type="match status" value="1"/>
</dbReference>
<dbReference type="PANTHER" id="PTHR43585:SF2">
    <property type="entry name" value="ATP-GRASP ENZYME FSQD"/>
    <property type="match status" value="1"/>
</dbReference>
<organism evidence="6 7">
    <name type="scientific">Bacillus solimangrovi</name>
    <dbReference type="NCBI Taxonomy" id="1305675"/>
    <lineage>
        <taxon>Bacteria</taxon>
        <taxon>Bacillati</taxon>
        <taxon>Bacillota</taxon>
        <taxon>Bacilli</taxon>
        <taxon>Bacillales</taxon>
        <taxon>Bacillaceae</taxon>
        <taxon>Bacillus</taxon>
    </lineage>
</organism>
<dbReference type="PROSITE" id="PS50975">
    <property type="entry name" value="ATP_GRASP"/>
    <property type="match status" value="1"/>
</dbReference>
<dbReference type="GO" id="GO:0016874">
    <property type="term" value="F:ligase activity"/>
    <property type="evidence" value="ECO:0007669"/>
    <property type="project" value="UniProtKB-KW"/>
</dbReference>
<evidence type="ECO:0000256" key="2">
    <source>
        <dbReference type="ARBA" id="ARBA00022741"/>
    </source>
</evidence>
<evidence type="ECO:0000313" key="6">
    <source>
        <dbReference type="EMBL" id="OEH91574.1"/>
    </source>
</evidence>
<accession>A0A1E5LBW5</accession>
<dbReference type="GO" id="GO:0046872">
    <property type="term" value="F:metal ion binding"/>
    <property type="evidence" value="ECO:0007669"/>
    <property type="project" value="InterPro"/>
</dbReference>
<dbReference type="STRING" id="1305675.BFG57_04150"/>
<comment type="caution">
    <text evidence="6">The sequence shown here is derived from an EMBL/GenBank/DDBJ whole genome shotgun (WGS) entry which is preliminary data.</text>
</comment>
<dbReference type="AlphaFoldDB" id="A0A1E5LBW5"/>
<keyword evidence="1" id="KW-0436">Ligase</keyword>
<dbReference type="SUPFAM" id="SSF56059">
    <property type="entry name" value="Glutathione synthetase ATP-binding domain-like"/>
    <property type="match status" value="1"/>
</dbReference>
<gene>
    <name evidence="6" type="ORF">BFG57_04150</name>
</gene>
<dbReference type="InterPro" id="IPR011761">
    <property type="entry name" value="ATP-grasp"/>
</dbReference>
<reference evidence="6 7" key="1">
    <citation type="submission" date="2016-08" db="EMBL/GenBank/DDBJ databases">
        <title>Genome of Bacillus solimangrovi GH2-4.</title>
        <authorList>
            <person name="Lim S."/>
            <person name="Kim B.-C."/>
        </authorList>
    </citation>
    <scope>NUCLEOTIDE SEQUENCE [LARGE SCALE GENOMIC DNA]</scope>
    <source>
        <strain evidence="6 7">GH2-4</strain>
    </source>
</reference>
<dbReference type="Proteomes" id="UP000095209">
    <property type="component" value="Unassembled WGS sequence"/>
</dbReference>
<keyword evidence="2 4" id="KW-0547">Nucleotide-binding</keyword>
<feature type="domain" description="ATP-grasp" evidence="5">
    <location>
        <begin position="87"/>
        <end position="297"/>
    </location>
</feature>
<proteinExistence type="predicted"/>
<name>A0A1E5LBW5_9BACI</name>
<keyword evidence="7" id="KW-1185">Reference proteome</keyword>
<dbReference type="Gene3D" id="3.30.470.20">
    <property type="entry name" value="ATP-grasp fold, B domain"/>
    <property type="match status" value="1"/>
</dbReference>